<protein>
    <submittedName>
        <fullName evidence="1">Uncharacterized protein</fullName>
    </submittedName>
</protein>
<name>A0A6J5T9K4_9CAUD</name>
<gene>
    <name evidence="1" type="ORF">UFOVP71_143</name>
</gene>
<sequence length="183" mass="20273">MSQYCTPLALDIFPLKNSVNLTELYNNVYASLERDKLNPLLVDALRSAGLEVTLIEIFRRKPSKETGIHTDGPGGDYVKINWVLGGEGSTMEWYQLKAGQQKLPTNNSAGNATCIKYTTDEVDYMYGEEIKSPSLVQVGVPHDVRASTGIRLCISLVLRTTKGKNRITMDEAKTLLANYIGRS</sequence>
<proteinExistence type="predicted"/>
<accession>A0A6J5T9K4</accession>
<organism evidence="1">
    <name type="scientific">uncultured Caudovirales phage</name>
    <dbReference type="NCBI Taxonomy" id="2100421"/>
    <lineage>
        <taxon>Viruses</taxon>
        <taxon>Duplodnaviria</taxon>
        <taxon>Heunggongvirae</taxon>
        <taxon>Uroviricota</taxon>
        <taxon>Caudoviricetes</taxon>
        <taxon>Peduoviridae</taxon>
        <taxon>Maltschvirus</taxon>
        <taxon>Maltschvirus maltsch</taxon>
    </lineage>
</organism>
<evidence type="ECO:0000313" key="1">
    <source>
        <dbReference type="EMBL" id="CAB4241605.1"/>
    </source>
</evidence>
<dbReference type="EMBL" id="LR797824">
    <property type="protein sequence ID" value="CAB4241605.1"/>
    <property type="molecule type" value="Genomic_DNA"/>
</dbReference>
<reference evidence="1" key="1">
    <citation type="submission" date="2020-05" db="EMBL/GenBank/DDBJ databases">
        <authorList>
            <person name="Chiriac C."/>
            <person name="Salcher M."/>
            <person name="Ghai R."/>
            <person name="Kavagutti S V."/>
        </authorList>
    </citation>
    <scope>NUCLEOTIDE SEQUENCE</scope>
</reference>